<evidence type="ECO:0008006" key="3">
    <source>
        <dbReference type="Google" id="ProtNLM"/>
    </source>
</evidence>
<evidence type="ECO:0000313" key="1">
    <source>
        <dbReference type="EMBL" id="SHK47620.1"/>
    </source>
</evidence>
<dbReference type="RefSeq" id="WP_072913754.1">
    <property type="nucleotide sequence ID" value="NZ_FRAR01000014.1"/>
</dbReference>
<keyword evidence="2" id="KW-1185">Reference proteome</keyword>
<dbReference type="STRING" id="1121421.SAMN02745123_01998"/>
<dbReference type="Pfam" id="PF10923">
    <property type="entry name" value="BrxC_BrxD"/>
    <property type="match status" value="1"/>
</dbReference>
<evidence type="ECO:0000313" key="2">
    <source>
        <dbReference type="Proteomes" id="UP000183997"/>
    </source>
</evidence>
<name>A0A1M6SSL5_9FIRM</name>
<proteinExistence type="predicted"/>
<accession>A0A1M6SSL5</accession>
<sequence length="445" mass="49833">MPPVIINRRESGALINSLTAGVVPRIGLRHIAVGRQNEVNAFLHDLATIEDGGASFRLVSGQYGSGKSFLLQMIRNNAMERNFVVADADLSPERRLTGTKGQGLATYRELMQHISTLTRPEGGALEAILQKWIGALQATVAKEHSLRPGAPEIVEAVSERIADVLTELSEMVYGFAFASVIDSYWRGMKTGEEALKQSTLRWLRGEFSTKTEAKQSLSVDCIIDDQSWYEFLKLFAVFVSKAGYKGLLVFLDEGVNLYKISHKQARDSNYEKILTIFNDTMQGKAQHIGVFLSGTPQFIYDERRGLFNYEALRSRLSDNRFGAQGFVDYTSPVIKLNQLSPEEIYLLMERLCELHSTHYSYTCSLDAQELTAFLNTVVSRLGAVHLLTPREITRDFLGLLNILLQNPDISFDALITEQGFAVKSAEQDPEQVSEDHDDLFAEFDI</sequence>
<dbReference type="AlphaFoldDB" id="A0A1M6SSL5"/>
<organism evidence="1 2">
    <name type="scientific">Desulforamulus aeronauticus DSM 10349</name>
    <dbReference type="NCBI Taxonomy" id="1121421"/>
    <lineage>
        <taxon>Bacteria</taxon>
        <taxon>Bacillati</taxon>
        <taxon>Bacillota</taxon>
        <taxon>Clostridia</taxon>
        <taxon>Eubacteriales</taxon>
        <taxon>Peptococcaceae</taxon>
        <taxon>Desulforamulus</taxon>
    </lineage>
</organism>
<dbReference type="SUPFAM" id="SSF52540">
    <property type="entry name" value="P-loop containing nucleoside triphosphate hydrolases"/>
    <property type="match status" value="1"/>
</dbReference>
<dbReference type="EMBL" id="FRAR01000014">
    <property type="protein sequence ID" value="SHK47620.1"/>
    <property type="molecule type" value="Genomic_DNA"/>
</dbReference>
<dbReference type="OrthoDB" id="9772976at2"/>
<dbReference type="InterPro" id="IPR027417">
    <property type="entry name" value="P-loop_NTPase"/>
</dbReference>
<protein>
    <recommendedName>
        <fullName evidence="3">Biotin carboxylase</fullName>
    </recommendedName>
</protein>
<dbReference type="Proteomes" id="UP000183997">
    <property type="component" value="Unassembled WGS sequence"/>
</dbReference>
<dbReference type="Gene3D" id="3.40.50.300">
    <property type="entry name" value="P-loop containing nucleotide triphosphate hydrolases"/>
    <property type="match status" value="1"/>
</dbReference>
<gene>
    <name evidence="1" type="ORF">SAMN02745123_01998</name>
</gene>
<dbReference type="InterPro" id="IPR021228">
    <property type="entry name" value="BrxD"/>
</dbReference>
<reference evidence="2" key="1">
    <citation type="submission" date="2016-11" db="EMBL/GenBank/DDBJ databases">
        <authorList>
            <person name="Varghese N."/>
            <person name="Submissions S."/>
        </authorList>
    </citation>
    <scope>NUCLEOTIDE SEQUENCE [LARGE SCALE GENOMIC DNA]</scope>
    <source>
        <strain evidence="2">DSM 10349</strain>
    </source>
</reference>